<keyword evidence="9" id="KW-0675">Receptor</keyword>
<dbReference type="GO" id="GO:0030425">
    <property type="term" value="C:dendrite"/>
    <property type="evidence" value="ECO:0007669"/>
    <property type="project" value="TreeGrafter"/>
</dbReference>
<dbReference type="PRINTS" id="PR00489">
    <property type="entry name" value="FRIZZLED"/>
</dbReference>
<evidence type="ECO:0000313" key="18">
    <source>
        <dbReference type="Proteomes" id="UP000639338"/>
    </source>
</evidence>
<dbReference type="EMBL" id="JACMRX010000004">
    <property type="protein sequence ID" value="KAF7990967.1"/>
    <property type="molecule type" value="Genomic_DNA"/>
</dbReference>
<reference evidence="17 18" key="1">
    <citation type="submission" date="2020-08" db="EMBL/GenBank/DDBJ databases">
        <title>Aphidius gifuensis genome sequencing and assembly.</title>
        <authorList>
            <person name="Du Z."/>
        </authorList>
    </citation>
    <scope>NUCLEOTIDE SEQUENCE [LARGE SCALE GENOMIC DNA]</scope>
    <source>
        <strain evidence="17">YNYX2018</strain>
        <tissue evidence="17">Adults</tissue>
    </source>
</reference>
<feature type="domain" description="G-protein coupled receptors family 2 profile 2" evidence="16">
    <location>
        <begin position="243"/>
        <end position="551"/>
    </location>
</feature>
<name>A0A834XSR5_APHGI</name>
<evidence type="ECO:0000256" key="5">
    <source>
        <dbReference type="ARBA" id="ARBA00022692"/>
    </source>
</evidence>
<evidence type="ECO:0000256" key="2">
    <source>
        <dbReference type="ARBA" id="ARBA00004141"/>
    </source>
</evidence>
<feature type="transmembrane region" description="Helical" evidence="14">
    <location>
        <begin position="329"/>
        <end position="351"/>
    </location>
</feature>
<comment type="similarity">
    <text evidence="3">Belongs to the G-protein coupled receptor Fz/Smo family.</text>
</comment>
<dbReference type="PROSITE" id="PS50261">
    <property type="entry name" value="G_PROTEIN_RECEP_F2_4"/>
    <property type="match status" value="1"/>
</dbReference>
<dbReference type="CDD" id="cd15030">
    <property type="entry name" value="7tmF_SMO_homolog"/>
    <property type="match status" value="1"/>
</dbReference>
<comment type="subcellular location">
    <subcellularLocation>
        <location evidence="1">Cell projection</location>
        <location evidence="1">Cilium</location>
    </subcellularLocation>
    <subcellularLocation>
        <location evidence="2">Membrane</location>
        <topology evidence="2">Multi-pass membrane protein</topology>
    </subcellularLocation>
</comment>
<feature type="region of interest" description="Disordered" evidence="13">
    <location>
        <begin position="688"/>
        <end position="724"/>
    </location>
</feature>
<feature type="transmembrane region" description="Helical" evidence="14">
    <location>
        <begin position="413"/>
        <end position="441"/>
    </location>
</feature>
<keyword evidence="4" id="KW-0217">Developmental protein</keyword>
<dbReference type="AlphaFoldDB" id="A0A834XSR5"/>
<feature type="transmembrane region" description="Helical" evidence="14">
    <location>
        <begin position="246"/>
        <end position="268"/>
    </location>
</feature>
<evidence type="ECO:0000256" key="1">
    <source>
        <dbReference type="ARBA" id="ARBA00004138"/>
    </source>
</evidence>
<dbReference type="Proteomes" id="UP000639338">
    <property type="component" value="Unassembled WGS sequence"/>
</dbReference>
<dbReference type="GO" id="GO:0007389">
    <property type="term" value="P:pattern specification process"/>
    <property type="evidence" value="ECO:0007669"/>
    <property type="project" value="TreeGrafter"/>
</dbReference>
<dbReference type="InterPro" id="IPR000539">
    <property type="entry name" value="Frizzled/Smoothened_7TM"/>
</dbReference>
<sequence>MKPKNTTILIKGIYIIFIIIILQLSITIDKISAEYIKTNVTNDFIDENDIWSDKEISRRSLPKDSYLSNVGLYSMNCARDAKCIDAPNATCLGAPLSYSTISFDLLPKSMLHNNVSETLYLLQGLRFMPKCWAVVRPFICSLFMPKCSNNTIELSSPSYCKKVTTRCKLLMNHPIWPSFIKCDNETLFPKSCQNELRDTNLNSGSCPKPLIWTENTFAVFEGVESCAKPCENPLFSQDEHQQIHSFIAWGASICGGLNLFTIITFIIGWKSANKYPALVIFYINFCFLISCIGWLVQFIPGNREHIVCRKDGTPRIGEPSGETLMCVGVFISIYYSLMAATVWFVILTYAWHMSFQAIGKIHDKIDKKGAYFHLMAWSFPLVLTVAIMAMGEIDGNSATGICFVGYTNHTVRGWLVLGPILTGTLVGGYFLTRALITLIYLKISSQKIISEHANAKIRTTIIRMILFTIFTLSTVIITVYCHIHEFSNSWKWNSNFREYVICSITEKYGDESKCRLSFKPSVQSVQLHLFAVFFAGGLMSTWVWTESTVDTWARFFRRILNKETEEPIKLQKYKVIRQAFAQRKTFNNDGRFSLSFHNTHEDPVGLNFDFNSEGSHDFSTTWAAAIPKFVLRRGAITGGNPSVSSNRRNSVDSEISFSVRCVSVESRRNSLDSQISLHIADFKARRKVDSSHRGRRGKRRREFGKSRSTKMGPLFRRGSTTSQESQLNAQILSAMTIGGISTNQQVPNMERRWATAGLDEKTSNKMVTDGKSLGMLLPFLYGDENLSSEEKNNIDIVDKNRNIEDNDDTKNDNNSDSDSSQADEETKMLEIEEPQETSKSKNSNKSLRNQDDVKNKYFIQDEEILKQFIQNELNNCTIKYDNDKDKHRKAAIGDLASSITSHCPELTKMIKSDVQTNLPNSINAKEMATQTSLPLEILEMEAVTESIDEIINNRNCSSKSTQISPQLNKGQNKKIDGKHTSGKSTKESRRNDRNNM</sequence>
<feature type="transmembrane region" description="Helical" evidence="14">
    <location>
        <begin position="12"/>
        <end position="28"/>
    </location>
</feature>
<comment type="caution">
    <text evidence="17">The sequence shown here is derived from an EMBL/GenBank/DDBJ whole genome shotgun (WGS) entry which is preliminary data.</text>
</comment>
<dbReference type="SMART" id="SM01330">
    <property type="entry name" value="Frizzled"/>
    <property type="match status" value="1"/>
</dbReference>
<evidence type="ECO:0000256" key="7">
    <source>
        <dbReference type="ARBA" id="ARBA00023136"/>
    </source>
</evidence>
<evidence type="ECO:0000256" key="11">
    <source>
        <dbReference type="ARBA" id="ARBA00035037"/>
    </source>
</evidence>
<feature type="compositionally biased region" description="Basic residues" evidence="13">
    <location>
        <begin position="693"/>
        <end position="702"/>
    </location>
</feature>
<feature type="region of interest" description="Disordered" evidence="13">
    <location>
        <begin position="957"/>
        <end position="996"/>
    </location>
</feature>
<dbReference type="GO" id="GO:0004888">
    <property type="term" value="F:transmembrane signaling receptor activity"/>
    <property type="evidence" value="ECO:0007669"/>
    <property type="project" value="InterPro"/>
</dbReference>
<feature type="compositionally biased region" description="Basic and acidic residues" evidence="13">
    <location>
        <begin position="973"/>
        <end position="996"/>
    </location>
</feature>
<feature type="domain" description="FZ" evidence="15">
    <location>
        <begin position="78"/>
        <end position="195"/>
    </location>
</feature>
<dbReference type="InterPro" id="IPR020067">
    <property type="entry name" value="Frizzled_dom"/>
</dbReference>
<evidence type="ECO:0000259" key="15">
    <source>
        <dbReference type="PROSITE" id="PS50038"/>
    </source>
</evidence>
<evidence type="ECO:0000256" key="8">
    <source>
        <dbReference type="ARBA" id="ARBA00023157"/>
    </source>
</evidence>
<dbReference type="InterPro" id="IPR015526">
    <property type="entry name" value="Frizzled/SFRP"/>
</dbReference>
<keyword evidence="5 14" id="KW-0812">Transmembrane</keyword>
<evidence type="ECO:0000259" key="16">
    <source>
        <dbReference type="PROSITE" id="PS50261"/>
    </source>
</evidence>
<evidence type="ECO:0000256" key="6">
    <source>
        <dbReference type="ARBA" id="ARBA00022989"/>
    </source>
</evidence>
<dbReference type="Gene3D" id="1.20.1070.10">
    <property type="entry name" value="Rhodopsin 7-helix transmembrane proteins"/>
    <property type="match status" value="1"/>
</dbReference>
<feature type="compositionally biased region" description="Polar residues" evidence="13">
    <location>
        <begin position="957"/>
        <end position="970"/>
    </location>
</feature>
<evidence type="ECO:0000256" key="4">
    <source>
        <dbReference type="ARBA" id="ARBA00022473"/>
    </source>
</evidence>
<keyword evidence="7 14" id="KW-0472">Membrane</keyword>
<keyword evidence="6 14" id="KW-1133">Transmembrane helix</keyword>
<evidence type="ECO:0000256" key="10">
    <source>
        <dbReference type="ARBA" id="ARBA00023273"/>
    </source>
</evidence>
<dbReference type="GO" id="GO:0005113">
    <property type="term" value="F:patched binding"/>
    <property type="evidence" value="ECO:0007669"/>
    <property type="project" value="TreeGrafter"/>
</dbReference>
<keyword evidence="18" id="KW-1185">Reference proteome</keyword>
<evidence type="ECO:0000256" key="9">
    <source>
        <dbReference type="ARBA" id="ARBA00023170"/>
    </source>
</evidence>
<feature type="compositionally biased region" description="Basic and acidic residues" evidence="13">
    <location>
        <begin position="797"/>
        <end position="813"/>
    </location>
</feature>
<feature type="region of interest" description="Disordered" evidence="13">
    <location>
        <begin position="797"/>
        <end position="848"/>
    </location>
</feature>
<keyword evidence="8" id="KW-1015">Disulfide bond</keyword>
<organism evidence="17 18">
    <name type="scientific">Aphidius gifuensis</name>
    <name type="common">Parasitoid wasp</name>
    <dbReference type="NCBI Taxonomy" id="684658"/>
    <lineage>
        <taxon>Eukaryota</taxon>
        <taxon>Metazoa</taxon>
        <taxon>Ecdysozoa</taxon>
        <taxon>Arthropoda</taxon>
        <taxon>Hexapoda</taxon>
        <taxon>Insecta</taxon>
        <taxon>Pterygota</taxon>
        <taxon>Neoptera</taxon>
        <taxon>Endopterygota</taxon>
        <taxon>Hymenoptera</taxon>
        <taxon>Apocrita</taxon>
        <taxon>Ichneumonoidea</taxon>
        <taxon>Braconidae</taxon>
        <taxon>Aphidiinae</taxon>
        <taxon>Aphidius</taxon>
    </lineage>
</organism>
<dbReference type="GO" id="GO:0007417">
    <property type="term" value="P:central nervous system development"/>
    <property type="evidence" value="ECO:0007669"/>
    <property type="project" value="TreeGrafter"/>
</dbReference>
<dbReference type="GO" id="GO:0009888">
    <property type="term" value="P:tissue development"/>
    <property type="evidence" value="ECO:0007669"/>
    <property type="project" value="UniProtKB-ARBA"/>
</dbReference>
<dbReference type="OrthoDB" id="10064659at2759"/>
<dbReference type="SUPFAM" id="SSF63501">
    <property type="entry name" value="Frizzled cysteine-rich domain"/>
    <property type="match status" value="1"/>
</dbReference>
<evidence type="ECO:0000256" key="3">
    <source>
        <dbReference type="ARBA" id="ARBA00008077"/>
    </source>
</evidence>
<dbReference type="InterPro" id="IPR017981">
    <property type="entry name" value="GPCR_2-like_7TM"/>
</dbReference>
<comment type="caution">
    <text evidence="12">Lacks conserved residue(s) required for the propagation of feature annotation.</text>
</comment>
<evidence type="ECO:0000256" key="14">
    <source>
        <dbReference type="SAM" id="Phobius"/>
    </source>
</evidence>
<dbReference type="Pfam" id="PF01534">
    <property type="entry name" value="Frizzled"/>
    <property type="match status" value="1"/>
</dbReference>
<accession>A0A834XSR5</accession>
<dbReference type="SMART" id="SM00063">
    <property type="entry name" value="FRI"/>
    <property type="match status" value="1"/>
</dbReference>
<feature type="transmembrane region" description="Helical" evidence="14">
    <location>
        <begin position="275"/>
        <end position="296"/>
    </location>
</feature>
<dbReference type="InterPro" id="IPR035683">
    <property type="entry name" value="SMO_7TM"/>
</dbReference>
<evidence type="ECO:0000313" key="17">
    <source>
        <dbReference type="EMBL" id="KAF7990967.1"/>
    </source>
</evidence>
<feature type="transmembrane region" description="Helical" evidence="14">
    <location>
        <begin position="461"/>
        <end position="483"/>
    </location>
</feature>
<dbReference type="GO" id="GO:0005886">
    <property type="term" value="C:plasma membrane"/>
    <property type="evidence" value="ECO:0007669"/>
    <property type="project" value="TreeGrafter"/>
</dbReference>
<evidence type="ECO:0000256" key="12">
    <source>
        <dbReference type="PROSITE-ProRule" id="PRU00090"/>
    </source>
</evidence>
<dbReference type="GO" id="GO:0071679">
    <property type="term" value="P:commissural neuron axon guidance"/>
    <property type="evidence" value="ECO:0007669"/>
    <property type="project" value="TreeGrafter"/>
</dbReference>
<feature type="transmembrane region" description="Helical" evidence="14">
    <location>
        <begin position="371"/>
        <end position="393"/>
    </location>
</feature>
<dbReference type="PANTHER" id="PTHR11309">
    <property type="entry name" value="FRIZZLED"/>
    <property type="match status" value="1"/>
</dbReference>
<protein>
    <recommendedName>
        <fullName evidence="11">Protein smoothened</fullName>
    </recommendedName>
</protein>
<dbReference type="GO" id="GO:0007224">
    <property type="term" value="P:smoothened signaling pathway"/>
    <property type="evidence" value="ECO:0007669"/>
    <property type="project" value="TreeGrafter"/>
</dbReference>
<keyword evidence="10" id="KW-0966">Cell projection</keyword>
<evidence type="ECO:0000256" key="13">
    <source>
        <dbReference type="SAM" id="MobiDB-lite"/>
    </source>
</evidence>
<dbReference type="GO" id="GO:0005929">
    <property type="term" value="C:cilium"/>
    <property type="evidence" value="ECO:0007669"/>
    <property type="project" value="UniProtKB-SubCell"/>
</dbReference>
<proteinExistence type="inferred from homology"/>
<dbReference type="PANTHER" id="PTHR11309:SF35">
    <property type="entry name" value="PROTEIN SMOOTHENED"/>
    <property type="match status" value="1"/>
</dbReference>
<dbReference type="Gene3D" id="1.10.2000.10">
    <property type="entry name" value="Frizzled cysteine-rich domain"/>
    <property type="match status" value="1"/>
</dbReference>
<dbReference type="Pfam" id="PF01392">
    <property type="entry name" value="Fz"/>
    <property type="match status" value="1"/>
</dbReference>
<gene>
    <name evidence="17" type="ORF">HCN44_000772</name>
</gene>
<dbReference type="PROSITE" id="PS50038">
    <property type="entry name" value="FZ"/>
    <property type="match status" value="1"/>
</dbReference>
<dbReference type="InterPro" id="IPR036790">
    <property type="entry name" value="Frizzled_dom_sf"/>
</dbReference>